<dbReference type="KEGG" id="atq:GH723_15445"/>
<dbReference type="InterPro" id="IPR042003">
    <property type="entry name" value="Sortase_E"/>
</dbReference>
<dbReference type="EMBL" id="CP045851">
    <property type="protein sequence ID" value="QGG96379.1"/>
    <property type="molecule type" value="Genomic_DNA"/>
</dbReference>
<evidence type="ECO:0000256" key="1">
    <source>
        <dbReference type="ARBA" id="ARBA00022801"/>
    </source>
</evidence>
<evidence type="ECO:0000313" key="4">
    <source>
        <dbReference type="EMBL" id="QGG96379.1"/>
    </source>
</evidence>
<dbReference type="NCBIfam" id="TIGR01076">
    <property type="entry name" value="sortase_fam"/>
    <property type="match status" value="1"/>
</dbReference>
<feature type="active site" description="Acyl-thioester intermediate" evidence="2">
    <location>
        <position position="198"/>
    </location>
</feature>
<feature type="active site" description="Proton donor/acceptor" evidence="2">
    <location>
        <position position="137"/>
    </location>
</feature>
<reference evidence="4 5" key="1">
    <citation type="submission" date="2019-11" db="EMBL/GenBank/DDBJ databases">
        <authorList>
            <person name="He Y."/>
        </authorList>
    </citation>
    <scope>NUCLEOTIDE SEQUENCE [LARGE SCALE GENOMIC DNA]</scope>
    <source>
        <strain evidence="4 5">SCSIO 58843</strain>
    </source>
</reference>
<evidence type="ECO:0000256" key="3">
    <source>
        <dbReference type="SAM" id="SignalP"/>
    </source>
</evidence>
<keyword evidence="5" id="KW-1185">Reference proteome</keyword>
<sequence>MRLAPTRRLAAVVACAGALVAGGCTSAVIEDGAADAAFDEAPAATSSTTAVPLLDHGLDVEIERATAAPGLPVPEPLPTDPYAATPEVVLGRVSIPAIGLDDELHVGMTLTAINRGPSHWPGTALPGQVGNMVLAGHRTTYSRPFLDLDLVVPGDEMVVETTDGERHVYVAIHTEVVPEDAVWIADQTPERTATTFACHPKGSARERIVVRWRLVEPAGAPVAPPA</sequence>
<keyword evidence="1" id="KW-0378">Hydrolase</keyword>
<dbReference type="PROSITE" id="PS51257">
    <property type="entry name" value="PROKAR_LIPOPROTEIN"/>
    <property type="match status" value="1"/>
</dbReference>
<dbReference type="GO" id="GO:0016787">
    <property type="term" value="F:hydrolase activity"/>
    <property type="evidence" value="ECO:0007669"/>
    <property type="project" value="UniProtKB-KW"/>
</dbReference>
<dbReference type="SUPFAM" id="SSF63817">
    <property type="entry name" value="Sortase"/>
    <property type="match status" value="1"/>
</dbReference>
<dbReference type="RefSeq" id="WP_153760483.1">
    <property type="nucleotide sequence ID" value="NZ_CP045851.1"/>
</dbReference>
<organism evidence="4 5">
    <name type="scientific">Actinomarinicola tropica</name>
    <dbReference type="NCBI Taxonomy" id="2789776"/>
    <lineage>
        <taxon>Bacteria</taxon>
        <taxon>Bacillati</taxon>
        <taxon>Actinomycetota</taxon>
        <taxon>Acidimicrobiia</taxon>
        <taxon>Acidimicrobiales</taxon>
        <taxon>Iamiaceae</taxon>
        <taxon>Actinomarinicola</taxon>
    </lineage>
</organism>
<protein>
    <submittedName>
        <fullName evidence="4">Sortase</fullName>
    </submittedName>
</protein>
<dbReference type="Pfam" id="PF04203">
    <property type="entry name" value="Sortase"/>
    <property type="match status" value="1"/>
</dbReference>
<feature type="chain" id="PRO_5039575075" evidence="3">
    <location>
        <begin position="27"/>
        <end position="226"/>
    </location>
</feature>
<dbReference type="InterPro" id="IPR005754">
    <property type="entry name" value="Sortase"/>
</dbReference>
<proteinExistence type="predicted"/>
<dbReference type="CDD" id="cd05830">
    <property type="entry name" value="Sortase_E"/>
    <property type="match status" value="1"/>
</dbReference>
<gene>
    <name evidence="4" type="ORF">GH723_15445</name>
</gene>
<keyword evidence="3" id="KW-0732">Signal</keyword>
<dbReference type="Proteomes" id="UP000334019">
    <property type="component" value="Chromosome"/>
</dbReference>
<dbReference type="InterPro" id="IPR023365">
    <property type="entry name" value="Sortase_dom-sf"/>
</dbReference>
<evidence type="ECO:0000256" key="2">
    <source>
        <dbReference type="PIRSR" id="PIRSR605754-1"/>
    </source>
</evidence>
<feature type="signal peptide" evidence="3">
    <location>
        <begin position="1"/>
        <end position="26"/>
    </location>
</feature>
<name>A0A5Q2RHV8_9ACTN</name>
<dbReference type="Gene3D" id="2.40.260.10">
    <property type="entry name" value="Sortase"/>
    <property type="match status" value="1"/>
</dbReference>
<dbReference type="AlphaFoldDB" id="A0A5Q2RHV8"/>
<evidence type="ECO:0000313" key="5">
    <source>
        <dbReference type="Proteomes" id="UP000334019"/>
    </source>
</evidence>
<accession>A0A5Q2RHV8</accession>